<dbReference type="EC" id="3.1.3.18" evidence="4"/>
<evidence type="ECO:0000256" key="3">
    <source>
        <dbReference type="ARBA" id="ARBA00006171"/>
    </source>
</evidence>
<dbReference type="InterPro" id="IPR050155">
    <property type="entry name" value="HAD-like_hydrolase_sf"/>
</dbReference>
<dbReference type="Gene3D" id="1.10.150.240">
    <property type="entry name" value="Putative phosphatase, domain 2"/>
    <property type="match status" value="1"/>
</dbReference>
<dbReference type="InterPro" id="IPR036412">
    <property type="entry name" value="HAD-like_sf"/>
</dbReference>
<comment type="catalytic activity">
    <reaction evidence="1">
        <text>2-phosphoglycolate + H2O = glycolate + phosphate</text>
        <dbReference type="Rhea" id="RHEA:14369"/>
        <dbReference type="ChEBI" id="CHEBI:15377"/>
        <dbReference type="ChEBI" id="CHEBI:29805"/>
        <dbReference type="ChEBI" id="CHEBI:43474"/>
        <dbReference type="ChEBI" id="CHEBI:58033"/>
        <dbReference type="EC" id="3.1.3.18"/>
    </reaction>
</comment>
<dbReference type="OrthoDB" id="9807630at2"/>
<reference evidence="5 6" key="1">
    <citation type="submission" date="2016-10" db="EMBL/GenBank/DDBJ databases">
        <title>Arsenicibacter rosenii gen. nov., sp. nov., an efficient arsenic-methylating bacterium isolated from an arsenic-contaminated paddy soil.</title>
        <authorList>
            <person name="Huang K."/>
        </authorList>
    </citation>
    <scope>NUCLEOTIDE SEQUENCE [LARGE SCALE GENOMIC DNA]</scope>
    <source>
        <strain evidence="5 6">SM-1</strain>
    </source>
</reference>
<evidence type="ECO:0000256" key="1">
    <source>
        <dbReference type="ARBA" id="ARBA00000830"/>
    </source>
</evidence>
<dbReference type="PANTHER" id="PTHR43434:SF1">
    <property type="entry name" value="PHOSPHOGLYCOLATE PHOSPHATASE"/>
    <property type="match status" value="1"/>
</dbReference>
<evidence type="ECO:0000256" key="2">
    <source>
        <dbReference type="ARBA" id="ARBA00004818"/>
    </source>
</evidence>
<dbReference type="Gene3D" id="3.40.50.1000">
    <property type="entry name" value="HAD superfamily/HAD-like"/>
    <property type="match status" value="1"/>
</dbReference>
<dbReference type="Proteomes" id="UP000181790">
    <property type="component" value="Unassembled WGS sequence"/>
</dbReference>
<comment type="pathway">
    <text evidence="2">Organic acid metabolism; glycolate biosynthesis; glycolate from 2-phosphoglycolate: step 1/1.</text>
</comment>
<evidence type="ECO:0000313" key="6">
    <source>
        <dbReference type="Proteomes" id="UP000181790"/>
    </source>
</evidence>
<dbReference type="SFLD" id="SFLDG01129">
    <property type="entry name" value="C1.5:_HAD__Beta-PGM__Phosphata"/>
    <property type="match status" value="1"/>
</dbReference>
<name>A0A1S2VEP0_9BACT</name>
<comment type="caution">
    <text evidence="5">The sequence shown here is derived from an EMBL/GenBank/DDBJ whole genome shotgun (WGS) entry which is preliminary data.</text>
</comment>
<dbReference type="GO" id="GO:0008967">
    <property type="term" value="F:phosphoglycolate phosphatase activity"/>
    <property type="evidence" value="ECO:0007669"/>
    <property type="project" value="UniProtKB-EC"/>
</dbReference>
<organism evidence="5 6">
    <name type="scientific">Arsenicibacter rosenii</name>
    <dbReference type="NCBI Taxonomy" id="1750698"/>
    <lineage>
        <taxon>Bacteria</taxon>
        <taxon>Pseudomonadati</taxon>
        <taxon>Bacteroidota</taxon>
        <taxon>Cytophagia</taxon>
        <taxon>Cytophagales</taxon>
        <taxon>Spirosomataceae</taxon>
        <taxon>Arsenicibacter</taxon>
    </lineage>
</organism>
<dbReference type="AlphaFoldDB" id="A0A1S2VEP0"/>
<accession>A0A1S2VEP0</accession>
<dbReference type="InterPro" id="IPR023198">
    <property type="entry name" value="PGP-like_dom2"/>
</dbReference>
<dbReference type="PROSITE" id="PS01228">
    <property type="entry name" value="COF_1"/>
    <property type="match status" value="1"/>
</dbReference>
<proteinExistence type="inferred from homology"/>
<gene>
    <name evidence="5" type="ORF">BLX24_25405</name>
</gene>
<evidence type="ECO:0000313" key="5">
    <source>
        <dbReference type="EMBL" id="OIN56368.1"/>
    </source>
</evidence>
<dbReference type="RefSeq" id="WP_071506040.1">
    <property type="nucleotide sequence ID" value="NZ_MORL01000024.1"/>
</dbReference>
<protein>
    <recommendedName>
        <fullName evidence="4">phosphoglycolate phosphatase</fullName>
        <ecNumber evidence="4">3.1.3.18</ecNumber>
    </recommendedName>
</protein>
<dbReference type="Pfam" id="PF13419">
    <property type="entry name" value="HAD_2"/>
    <property type="match status" value="1"/>
</dbReference>
<keyword evidence="6" id="KW-1185">Reference proteome</keyword>
<sequence>MGSIWRVSCDMVNLIFDFDGTLYNSYKGIKMAFESSAIQVYQSGVEFKPGNIGPPIAEIHEIYFKNKTPYEKKQFINTFRNLYDYEYCDQGEWYDGAKDLHTQLNKEHFRLICLTNKPFEPLQKILLSQSIGIEFDMISCIDDKQFKSNYKSERLKMIKNLTHNSAEKWVYIGDTQEDYEAALKNNCIFVHASYGYGIVDGKNLLFINSLRELLSVLDNVLS</sequence>
<dbReference type="SFLD" id="SFLDS00003">
    <property type="entry name" value="Haloacid_Dehalogenase"/>
    <property type="match status" value="1"/>
</dbReference>
<dbReference type="InterPro" id="IPR023214">
    <property type="entry name" value="HAD_sf"/>
</dbReference>
<dbReference type="GO" id="GO:0005829">
    <property type="term" value="C:cytosol"/>
    <property type="evidence" value="ECO:0007669"/>
    <property type="project" value="TreeGrafter"/>
</dbReference>
<evidence type="ECO:0000256" key="4">
    <source>
        <dbReference type="ARBA" id="ARBA00013078"/>
    </source>
</evidence>
<comment type="similarity">
    <text evidence="3">Belongs to the HAD-like hydrolase superfamily. CbbY/CbbZ/Gph/YieH family.</text>
</comment>
<dbReference type="EMBL" id="MORL01000024">
    <property type="protein sequence ID" value="OIN56368.1"/>
    <property type="molecule type" value="Genomic_DNA"/>
</dbReference>
<dbReference type="GO" id="GO:0006281">
    <property type="term" value="P:DNA repair"/>
    <property type="evidence" value="ECO:0007669"/>
    <property type="project" value="TreeGrafter"/>
</dbReference>
<dbReference type="InterPro" id="IPR041492">
    <property type="entry name" value="HAD_2"/>
</dbReference>
<dbReference type="PANTHER" id="PTHR43434">
    <property type="entry name" value="PHOSPHOGLYCOLATE PHOSPHATASE"/>
    <property type="match status" value="1"/>
</dbReference>
<dbReference type="SUPFAM" id="SSF56784">
    <property type="entry name" value="HAD-like"/>
    <property type="match status" value="1"/>
</dbReference>